<dbReference type="InterPro" id="IPR036179">
    <property type="entry name" value="Ig-like_dom_sf"/>
</dbReference>
<dbReference type="Proteomes" id="UP001152320">
    <property type="component" value="Chromosome 1"/>
</dbReference>
<comment type="caution">
    <text evidence="2">The sequence shown here is derived from an EMBL/GenBank/DDBJ whole genome shotgun (WGS) entry which is preliminary data.</text>
</comment>
<dbReference type="Gene3D" id="2.60.40.10">
    <property type="entry name" value="Immunoglobulins"/>
    <property type="match status" value="2"/>
</dbReference>
<evidence type="ECO:0000313" key="2">
    <source>
        <dbReference type="EMBL" id="KAJ8048710.1"/>
    </source>
</evidence>
<reference evidence="2" key="1">
    <citation type="submission" date="2021-10" db="EMBL/GenBank/DDBJ databases">
        <title>Tropical sea cucumber genome reveals ecological adaptation and Cuvierian tubules defense mechanism.</title>
        <authorList>
            <person name="Chen T."/>
        </authorList>
    </citation>
    <scope>NUCLEOTIDE SEQUENCE</scope>
    <source>
        <strain evidence="2">Nanhai2018</strain>
        <tissue evidence="2">Muscle</tissue>
    </source>
</reference>
<dbReference type="SUPFAM" id="SSF48726">
    <property type="entry name" value="Immunoglobulin"/>
    <property type="match status" value="2"/>
</dbReference>
<evidence type="ECO:0000259" key="1">
    <source>
        <dbReference type="SMART" id="SM00409"/>
    </source>
</evidence>
<feature type="domain" description="Immunoglobulin" evidence="1">
    <location>
        <begin position="255"/>
        <end position="353"/>
    </location>
</feature>
<keyword evidence="3" id="KW-1185">Reference proteome</keyword>
<organism evidence="2 3">
    <name type="scientific">Holothuria leucospilota</name>
    <name type="common">Black long sea cucumber</name>
    <name type="synonym">Mertensiothuria leucospilota</name>
    <dbReference type="NCBI Taxonomy" id="206669"/>
    <lineage>
        <taxon>Eukaryota</taxon>
        <taxon>Metazoa</taxon>
        <taxon>Echinodermata</taxon>
        <taxon>Eleutherozoa</taxon>
        <taxon>Echinozoa</taxon>
        <taxon>Holothuroidea</taxon>
        <taxon>Aspidochirotacea</taxon>
        <taxon>Aspidochirotida</taxon>
        <taxon>Holothuriidae</taxon>
        <taxon>Holothuria</taxon>
    </lineage>
</organism>
<name>A0A9Q1CQ17_HOLLE</name>
<protein>
    <recommendedName>
        <fullName evidence="1">Immunoglobulin domain-containing protein</fullName>
    </recommendedName>
</protein>
<feature type="domain" description="Immunoglobulin" evidence="1">
    <location>
        <begin position="36"/>
        <end position="135"/>
    </location>
</feature>
<proteinExistence type="predicted"/>
<accession>A0A9Q1CQ17</accession>
<dbReference type="InterPro" id="IPR003599">
    <property type="entry name" value="Ig_sub"/>
</dbReference>
<dbReference type="SMART" id="SM00409">
    <property type="entry name" value="IG"/>
    <property type="match status" value="2"/>
</dbReference>
<dbReference type="AlphaFoldDB" id="A0A9Q1CQ17"/>
<evidence type="ECO:0000313" key="3">
    <source>
        <dbReference type="Proteomes" id="UP001152320"/>
    </source>
</evidence>
<sequence>MFELTTMDLTRLFFSVCGFLWSTLWFAGVSFSSVCQSPQYIEIKSTGKVDCLFPESLYNLFWYDSTDVFHEEAVVTLLDSVKGGQGFLSGEFDIDSNGALIITNVTLEHEGTYTAIVLETPSSALIRYTVNVSVVAPAFIPLPRISGCNNASEICFQILDQHSEISCIIQDARPAVPLMWIVRSNSEDLNISSYLSISNKSLSFFTSLVTTTNPFVYTSRLTLLVCKATSPPGLLETYESFVLIQNSEIAFPVSAVKKNVEINDKLELNCTVNQMGYLVWQRKHYAERAFFNVVVAVLSGGNFQTQIGEDDYTVKASGMLVVNDVNTQHEGVYRCINGNGLEDGVVIYEVVVFGHFLFPLTW</sequence>
<dbReference type="InterPro" id="IPR013783">
    <property type="entry name" value="Ig-like_fold"/>
</dbReference>
<gene>
    <name evidence="2" type="ORF">HOLleu_01132</name>
</gene>
<dbReference type="EMBL" id="JAIZAY010000001">
    <property type="protein sequence ID" value="KAJ8048710.1"/>
    <property type="molecule type" value="Genomic_DNA"/>
</dbReference>